<feature type="compositionally biased region" description="Basic residues" evidence="2">
    <location>
        <begin position="123"/>
        <end position="135"/>
    </location>
</feature>
<evidence type="ECO:0000313" key="3">
    <source>
        <dbReference type="EnsemblMetazoa" id="G33167.1:cds"/>
    </source>
</evidence>
<feature type="coiled-coil region" evidence="1">
    <location>
        <begin position="342"/>
        <end position="381"/>
    </location>
</feature>
<feature type="compositionally biased region" description="Acidic residues" evidence="2">
    <location>
        <begin position="1"/>
        <end position="14"/>
    </location>
</feature>
<organism evidence="3 4">
    <name type="scientific">Magallana gigas</name>
    <name type="common">Pacific oyster</name>
    <name type="synonym">Crassostrea gigas</name>
    <dbReference type="NCBI Taxonomy" id="29159"/>
    <lineage>
        <taxon>Eukaryota</taxon>
        <taxon>Metazoa</taxon>
        <taxon>Spiralia</taxon>
        <taxon>Lophotrochozoa</taxon>
        <taxon>Mollusca</taxon>
        <taxon>Bivalvia</taxon>
        <taxon>Autobranchia</taxon>
        <taxon>Pteriomorphia</taxon>
        <taxon>Ostreida</taxon>
        <taxon>Ostreoidea</taxon>
        <taxon>Ostreidae</taxon>
        <taxon>Magallana</taxon>
    </lineage>
</organism>
<keyword evidence="4" id="KW-1185">Reference proteome</keyword>
<dbReference type="KEGG" id="crg:105336680"/>
<evidence type="ECO:0000256" key="2">
    <source>
        <dbReference type="SAM" id="MobiDB-lite"/>
    </source>
</evidence>
<feature type="compositionally biased region" description="Basic and acidic residues" evidence="2">
    <location>
        <begin position="15"/>
        <end position="33"/>
    </location>
</feature>
<dbReference type="RefSeq" id="XP_065936941.1">
    <property type="nucleotide sequence ID" value="XM_066080869.1"/>
</dbReference>
<feature type="compositionally biased region" description="Polar residues" evidence="2">
    <location>
        <begin position="193"/>
        <end position="218"/>
    </location>
</feature>
<feature type="compositionally biased region" description="Polar residues" evidence="2">
    <location>
        <begin position="75"/>
        <end position="92"/>
    </location>
</feature>
<feature type="compositionally biased region" description="Low complexity" evidence="2">
    <location>
        <begin position="34"/>
        <end position="46"/>
    </location>
</feature>
<name>A0A8W8MMN1_MAGGI</name>
<feature type="region of interest" description="Disordered" evidence="2">
    <location>
        <begin position="1"/>
        <end position="231"/>
    </location>
</feature>
<reference evidence="3" key="1">
    <citation type="submission" date="2022-08" db="UniProtKB">
        <authorList>
            <consortium name="EnsemblMetazoa"/>
        </authorList>
    </citation>
    <scope>IDENTIFICATION</scope>
    <source>
        <strain evidence="3">05x7-T-G4-1.051#20</strain>
    </source>
</reference>
<protein>
    <submittedName>
        <fullName evidence="3">Uncharacterized protein</fullName>
    </submittedName>
</protein>
<dbReference type="AlphaFoldDB" id="A0A8W8MMN1"/>
<dbReference type="EnsemblMetazoa" id="G33167.1">
    <property type="protein sequence ID" value="G33167.1:cds"/>
    <property type="gene ID" value="G33167"/>
</dbReference>
<dbReference type="OrthoDB" id="6128751at2759"/>
<feature type="compositionally biased region" description="Basic residues" evidence="2">
    <location>
        <begin position="178"/>
        <end position="188"/>
    </location>
</feature>
<evidence type="ECO:0000256" key="1">
    <source>
        <dbReference type="SAM" id="Coils"/>
    </source>
</evidence>
<accession>A0A8W8MMN1</accession>
<proteinExistence type="predicted"/>
<dbReference type="GeneID" id="105336680"/>
<dbReference type="Proteomes" id="UP000005408">
    <property type="component" value="Unassembled WGS sequence"/>
</dbReference>
<sequence length="476" mass="54245">MDSTTELDTDIDEQESFHLHIEETPDADDHRLSPIESESGSESILSAPRSKKKKFQEQTPTLRRSPRKHVLIHKSLSQQSTDKNPKASNVQTRRLLLPSDSYSDSNDLSIYMSSPGPLPPLRKSPRKRTSKCKKSQLKEKTPQARNVVQIGRVPMPSDSDSSDIDAPCGNQMSGIRKSPTRKSPRKRTTLTPASNQSQTGRNLGSRTQRNDMTQQPNVHVTPGAEISSGKSLKQQLQEIIGNQKEMMQGITSLKKDVSTIKGEMEKRKANEPVEIPSKIRVAVKDFYTSGLERDMTWNLKKRYTDEDNFELTNYIKTSVQGIAPDTSEEVIHGAIKRYFTSKKEAENRMSKNKAEIHKKRQATYERKKEKLRRRLSALDKKTKWSKDKKELVRGLLSSKSAHKYMSSDEEGDDGFISHPFSWESESFRSVKDSLDKKFLETCPVRSKRLLSKRTRGSLKDEEPPTLPEQFMWIVSP</sequence>
<keyword evidence="1" id="KW-0175">Coiled coil</keyword>
<feature type="compositionally biased region" description="Polar residues" evidence="2">
    <location>
        <begin position="100"/>
        <end position="112"/>
    </location>
</feature>
<evidence type="ECO:0000313" key="4">
    <source>
        <dbReference type="Proteomes" id="UP000005408"/>
    </source>
</evidence>